<keyword evidence="7" id="KW-1185">Reference proteome</keyword>
<comment type="similarity">
    <text evidence="1">Belongs to the LysR transcriptional regulatory family.</text>
</comment>
<dbReference type="AlphaFoldDB" id="A0A172YJ24"/>
<keyword evidence="4" id="KW-0804">Transcription</keyword>
<proteinExistence type="inferred from homology"/>
<dbReference type="PROSITE" id="PS50931">
    <property type="entry name" value="HTH_LYSR"/>
    <property type="match status" value="1"/>
</dbReference>
<reference evidence="6 7" key="1">
    <citation type="submission" date="2016-04" db="EMBL/GenBank/DDBJ databases">
        <title>Complete Genome Sequence of Halotalea alkalilenta IHB B 13600.</title>
        <authorList>
            <person name="Swarnkar M.K."/>
            <person name="Sharma A."/>
            <person name="Kaushal K."/>
            <person name="Soni R."/>
            <person name="Rana S."/>
            <person name="Singh A.K."/>
            <person name="Gulati A."/>
        </authorList>
    </citation>
    <scope>NUCLEOTIDE SEQUENCE [LARGE SCALE GENOMIC DNA]</scope>
    <source>
        <strain evidence="6 7">IHB B 13600</strain>
    </source>
</reference>
<keyword evidence="3" id="KW-0238">DNA-binding</keyword>
<accession>A0A172YJ24</accession>
<dbReference type="InterPro" id="IPR000847">
    <property type="entry name" value="LysR_HTH_N"/>
</dbReference>
<dbReference type="GO" id="GO:0043565">
    <property type="term" value="F:sequence-specific DNA binding"/>
    <property type="evidence" value="ECO:0007669"/>
    <property type="project" value="TreeGrafter"/>
</dbReference>
<evidence type="ECO:0000256" key="3">
    <source>
        <dbReference type="ARBA" id="ARBA00023125"/>
    </source>
</evidence>
<sequence length="337" mass="36680">MGVLVSYAHKHDPYRYPFARDAATMPRDDLPSLTALRAFEATARLGSASAAAQALNITHGAVSRQLKALESELDTQLFIRRGRRLELTAQGETFAYACSDAFERLREARRALERSRARAPFALACPGSLLARWLIPRLDRLNQALPELRLQVVSSEHGLEPLGDGVDASLLFASPPWPFETEARVLAPEWIGPVLAPAGAERIGIAAGQRAPLERLLDQPLLHTASRPQAWPQWAAAVGLDAGRLTLGQGFEHLYYLLEAAEAGLGIAIAPRLLIEEALIQKRLLAPWGFVATGASLALFQRRDASAAEHRRTSALGDWLEAALGENGSPAKDCNQR</sequence>
<gene>
    <name evidence="6" type="ORF">A5892_18380</name>
</gene>
<evidence type="ECO:0000259" key="5">
    <source>
        <dbReference type="PROSITE" id="PS50931"/>
    </source>
</evidence>
<organism evidence="6 7">
    <name type="scientific">Halotalea alkalilenta</name>
    <dbReference type="NCBI Taxonomy" id="376489"/>
    <lineage>
        <taxon>Bacteria</taxon>
        <taxon>Pseudomonadati</taxon>
        <taxon>Pseudomonadota</taxon>
        <taxon>Gammaproteobacteria</taxon>
        <taxon>Oceanospirillales</taxon>
        <taxon>Halomonadaceae</taxon>
        <taxon>Halotalea</taxon>
    </lineage>
</organism>
<evidence type="ECO:0000256" key="2">
    <source>
        <dbReference type="ARBA" id="ARBA00023015"/>
    </source>
</evidence>
<evidence type="ECO:0000313" key="6">
    <source>
        <dbReference type="EMBL" id="ANF59186.1"/>
    </source>
</evidence>
<keyword evidence="2" id="KW-0805">Transcription regulation</keyword>
<evidence type="ECO:0000256" key="1">
    <source>
        <dbReference type="ARBA" id="ARBA00009437"/>
    </source>
</evidence>
<dbReference type="KEGG" id="haa:A5892_18380"/>
<protein>
    <recommendedName>
        <fullName evidence="5">HTH lysR-type domain-containing protein</fullName>
    </recommendedName>
</protein>
<dbReference type="InterPro" id="IPR036388">
    <property type="entry name" value="WH-like_DNA-bd_sf"/>
</dbReference>
<dbReference type="PRINTS" id="PR00039">
    <property type="entry name" value="HTHLYSR"/>
</dbReference>
<dbReference type="STRING" id="376489.A5892_18380"/>
<evidence type="ECO:0000256" key="4">
    <source>
        <dbReference type="ARBA" id="ARBA00023163"/>
    </source>
</evidence>
<dbReference type="PANTHER" id="PTHR30537:SF74">
    <property type="entry name" value="HTH-TYPE TRANSCRIPTIONAL REGULATOR TRPI"/>
    <property type="match status" value="1"/>
</dbReference>
<dbReference type="EMBL" id="CP015243">
    <property type="protein sequence ID" value="ANF59186.1"/>
    <property type="molecule type" value="Genomic_DNA"/>
</dbReference>
<feature type="domain" description="HTH lysR-type" evidence="5">
    <location>
        <begin position="31"/>
        <end position="88"/>
    </location>
</feature>
<dbReference type="Pfam" id="PF00126">
    <property type="entry name" value="HTH_1"/>
    <property type="match status" value="1"/>
</dbReference>
<dbReference type="GO" id="GO:0006351">
    <property type="term" value="P:DNA-templated transcription"/>
    <property type="evidence" value="ECO:0007669"/>
    <property type="project" value="TreeGrafter"/>
</dbReference>
<dbReference type="Gene3D" id="1.10.10.10">
    <property type="entry name" value="Winged helix-like DNA-binding domain superfamily/Winged helix DNA-binding domain"/>
    <property type="match status" value="1"/>
</dbReference>
<dbReference type="PANTHER" id="PTHR30537">
    <property type="entry name" value="HTH-TYPE TRANSCRIPTIONAL REGULATOR"/>
    <property type="match status" value="1"/>
</dbReference>
<dbReference type="SUPFAM" id="SSF46785">
    <property type="entry name" value="Winged helix' DNA-binding domain"/>
    <property type="match status" value="1"/>
</dbReference>
<dbReference type="GO" id="GO:0003700">
    <property type="term" value="F:DNA-binding transcription factor activity"/>
    <property type="evidence" value="ECO:0007669"/>
    <property type="project" value="InterPro"/>
</dbReference>
<dbReference type="SUPFAM" id="SSF53850">
    <property type="entry name" value="Periplasmic binding protein-like II"/>
    <property type="match status" value="1"/>
</dbReference>
<dbReference type="Gene3D" id="3.40.190.10">
    <property type="entry name" value="Periplasmic binding protein-like II"/>
    <property type="match status" value="2"/>
</dbReference>
<dbReference type="InterPro" id="IPR036390">
    <property type="entry name" value="WH_DNA-bd_sf"/>
</dbReference>
<name>A0A172YJ24_9GAMM</name>
<dbReference type="Proteomes" id="UP000077875">
    <property type="component" value="Chromosome"/>
</dbReference>
<evidence type="ECO:0000313" key="7">
    <source>
        <dbReference type="Proteomes" id="UP000077875"/>
    </source>
</evidence>
<dbReference type="InterPro" id="IPR058163">
    <property type="entry name" value="LysR-type_TF_proteobact-type"/>
</dbReference>
<dbReference type="Pfam" id="PF03466">
    <property type="entry name" value="LysR_substrate"/>
    <property type="match status" value="1"/>
</dbReference>
<dbReference type="InterPro" id="IPR005119">
    <property type="entry name" value="LysR_subst-bd"/>
</dbReference>